<dbReference type="Proteomes" id="UP000236319">
    <property type="component" value="Unassembled WGS sequence"/>
</dbReference>
<feature type="compositionally biased region" description="Basic and acidic residues" evidence="2">
    <location>
        <begin position="4519"/>
        <end position="4532"/>
    </location>
</feature>
<feature type="region of interest" description="Disordered" evidence="2">
    <location>
        <begin position="4513"/>
        <end position="4532"/>
    </location>
</feature>
<dbReference type="RefSeq" id="XP_028869265.1">
    <property type="nucleotide sequence ID" value="XM_029013432.1"/>
</dbReference>
<feature type="coiled-coil region" evidence="1">
    <location>
        <begin position="585"/>
        <end position="612"/>
    </location>
</feature>
<name>A0A2H6KJ51_9APIC</name>
<organism evidence="3 4">
    <name type="scientific">Babesia ovata</name>
    <dbReference type="NCBI Taxonomy" id="189622"/>
    <lineage>
        <taxon>Eukaryota</taxon>
        <taxon>Sar</taxon>
        <taxon>Alveolata</taxon>
        <taxon>Apicomplexa</taxon>
        <taxon>Aconoidasida</taxon>
        <taxon>Piroplasmida</taxon>
        <taxon>Babesiidae</taxon>
        <taxon>Babesia</taxon>
    </lineage>
</organism>
<accession>A0A2H6KJ51</accession>
<dbReference type="OrthoDB" id="5791880at2759"/>
<evidence type="ECO:0008006" key="5">
    <source>
        <dbReference type="Google" id="ProtNLM"/>
    </source>
</evidence>
<dbReference type="PANTHER" id="PTHR18976:SF34">
    <property type="entry name" value="LIPID-BINDING PROTEIN"/>
    <property type="match status" value="1"/>
</dbReference>
<evidence type="ECO:0000313" key="3">
    <source>
        <dbReference type="EMBL" id="GBE63022.1"/>
    </source>
</evidence>
<feature type="compositionally biased region" description="Polar residues" evidence="2">
    <location>
        <begin position="2625"/>
        <end position="2636"/>
    </location>
</feature>
<proteinExistence type="predicted"/>
<evidence type="ECO:0000256" key="2">
    <source>
        <dbReference type="SAM" id="MobiDB-lite"/>
    </source>
</evidence>
<keyword evidence="4" id="KW-1185">Reference proteome</keyword>
<dbReference type="PANTHER" id="PTHR18976">
    <property type="entry name" value="APOLIPOPROTEIN"/>
    <property type="match status" value="1"/>
</dbReference>
<comment type="caution">
    <text evidence="3">The sequence shown here is derived from an EMBL/GenBank/DDBJ whole genome shotgun (WGS) entry which is preliminary data.</text>
</comment>
<feature type="coiled-coil region" evidence="1">
    <location>
        <begin position="5441"/>
        <end position="5496"/>
    </location>
</feature>
<sequence length="5690" mass="635338">MSFLHGVLSGVKDDDSVKKYDDKNNDINNVLEKLNDSVGKGRQAFGNAVTQVSEWLEKHGAQVEGKMKNVTTPINDIVQQIARDKTSIEREKIDPLTDQIQLWIGRAQQYIGKAQSAEGALSKIDRQLSGKLKCNVSLVVQALKKFQDEAANEDLKDLYMLLRYNWNELKQQVTAKTEQRSNELQGYLKRQIGNLHRQLENLRLNQFTKLGVSLSNDLHFALETVQSGIRGLDVRYKEEIVPELGRILSDAYVLQEFVAREKRKLKGQVETLTSQIDLLKNVKTHVTPPSGDLKHYQSSHGDYDAWNLKTHINQLKTQILCEVKNHVGAMLEQIQEHVEKIKKQIGDKEKAPGIYYNWDKLKTDITSLLLGIYGEDTDGAKNNKGLKQIVQGAKQYANLFSGQENAGYKFGNIVHNWILDILREDTIITWLDQWFKWNNMHTLRSTTLKGTKLEKIPNGNNDVLRSVIMSAITSELSGIIGEAGDMVRQGIEKNKGGTIEGYIEAVMAGIHDFVSKFWQTIDKKGGDMLSKIEEMLGIKDKKSKITGYNDQHLLNTVQAALVSLYSRARQTWDALNSFALQYSKIGNVNDAIKKLEQIAEKLINDESQYGNQITQALSTVHGKIGKLHTNLEKAIKEAKPDNVLRSDLGPIAEQVKAISTKVYGDEVNNKLKELLKEACNRGINELQKKVNGIVGDEIQAANDTLEGIKKELTLLQTKKESDVPEGVDGGESLLQKQANALHQKIQDFLKTKVGQTGGKSENSVYKDLSELQKNITTLGEKVADVKQKVTAVGDELARCILQTEKLLDEAPRMANAIMFRLRDDVNEEIRKAVREVLRKAKKLYTERKKTEVNALEAIVKTQFAEIQKTIKHDGENGVKGLLKTVHGNSFSRHLDGNYSFGSSTELLDDLKEDEIKNDFIKLTGKFKAYAENILIYIGNQINDAFKEPIKKAYYDSLQSIYDQLSNLLEHLGKGDRKFHFDSEFSKLLAELESLLEKFTSTQFGATACPILDAIKGGLTMFSEQLGKAYINKYSGTNDITWEDKKELTKDGKNGAKVCITALFILQRELLHLRKNCIDRWSGRKINSYNNNPLGEIFTRLGYQVSDHESKQNGELRTSLDMQGSDVVTKLAHLIDGTNSNEHLPMCSSNEKQNKFHVMDILTCLVKHVNQYYNACHLNTPQLPKYPCSVFDMSSWLCGLRYNVLNDKIIGQCRTLLNTEKDAAIRHILSAVIELHLPAIFTPIYDFLVTVAGYGDASTYYACEYLSNTLGLHYPSNANSCFDMLLDILRKLYPVLTFLLTQCRLGKSHFGWNECKFGNGVQTSDWQCGPEGDQLPSSKVDCSISSPLHSYLTDGLRGMLPHAVTSSNSKPVCSTCGKGASKMPCLTPLGFRSFTGSKRAGNDLCNVLGKLCGSGGVMTALYSSLTCVTFRPPSTLPDILSFYCQFTQSWDLMPTDHKTNHPIQCIIYDKILATVACDAGDARDLLSPCRLLYHSSSHSEHNTRDNEPDIMYLLGCSNGGCGNYLKPLNYAAYSDFSQKHAEKYLSCLVYVCPQLVDLLARLIDAFASVSCHDYGCSGCNKSSKCSPGKHATDECLENFLGYHDGNYTGEGIVYSDLDRLCDGVMSFLHGVLESVKDDESVTTYDKDISGDRINKVVSDLHDSVGKGRQAFRDAVSQVDTLTKNVTSELGGQYYEEIKGRQGLKLQDQMDGWRAVLGYIAGDIHKIETQNINMLDDTLASQIAHKIEPIQKSVEVLLRAANDDDLKGQAQFVDEQLEEQQNIICEAVSTGCEAFQQTLKNEFESILDETHRLSECKREHFAVTRNVLKEAQNMVEGYIGKFDEEYKNEIFHAFTNIKGQLDVVDPRNDKVGGDSIKSKLRRDTEAIHGAIHEIDQRLGGYVRVLGEWMYKTKKLVEGAQTDVKKILDEVDNPNERKNETGITKAAEQIKVETERFNRQFTQLMERYVKVSETLNGTGGSAHQGVLTQLGALQSKVALPIAVETFKQSGPNGWDLSRDIDGLTAAITGNVQKYVKTNILQKIKAQLKTINGTEESARQNNGLKQVTDKVQKYVKAFAEEGDKFAGVVQGWIDDILKNNGVVKYWLKKYVETNIDRIGNQYKAHGAINDAFRKQIADKIKSALSAHVVLAQDKISTVTDKLEEKVNNIKDGIDMFASGLSESLDNNKVGVVSALIVKAIEEGTELGITKTSPSSDKFYLEGTLQATLTALVSKARQASKELASFTGISDSPTINIVSNVKSALATATTLEQKLENATLPSPSSLSGPGYEIAVQIEGISTKVADPIAVDTPLNDLLQATAKKTIEKLQTALNDSAVSQLNSLNNNVEALETEAKAANAQLIDQAGLVTKNLDALCREIRDAGKNLKMHFEYLRETNIDGTQPNQLNGFKSKLTILQEKNIKSLSDGVRNALELIKDLDKVPDDVEEKRGEVDELMAQLKAKLKAFQSKLNELVDIVNNAHTYLTLAIDAVNNVVRGALNAAKQAVSQLETNLLVNVKGTFHILTKQMQKLFANSHKADLQALQSLVETQKSEITNIIRHDSENGLKGFLKKVRMCLTVMVPQHSVKDYADLLKQIFDKLFDYIKQQITSHIKSQASDTAAGANRNGRLPSNSTPQSNQVSSLHSTLDKLLQFLKDSNHFDPLFQNNLDYVKEALSVLRNLNFSGFNNSVLLDAINGAVKSLVGEFDKAYINAYEGHRDHIDFDKLLETKTVDTVGKSDLQSQTTELTIAGRQLSKIFLTSLTMLQENLSHLKTKCGDTSRYSWKDKKISLKNSDDDNPLGTFLNGCGYEVAKNKASKEGELKLPMNDFTGKDIHEKLDAEIQTTDTLKHIQECVIETVKKTQPSKKQCNVMDIIDCLVKHLGEYYNVCHTTHIPKPKSPCSIFDMLCWMSGLPHNAVFKKLTTHCIAYDTKDDTYLKSHMRNAVAYSLPKLCTYSHKLLSTILGTGDEYTIYASDHCTNSLSLTYPAVPSQCLELLLYILRRLYPVLQFLRMQCLMSDEHAGWASCQYGRDIPTTKSQCNKQLSGQPNSKPKCQANDQPNCQANSQANSKPNCQPTSPLMSYLNDCLPGHLPHHLSSIGCKSVCSNCPKGQPGMPCLTPLGFRAFSGSTKTGSDLCKIIAIIFDDINLSSMYCLAPRPPTTLAEHFYFTTSLVKSLNAEKPQKGADIKTFESVFTSSITERSIQQFDRPSQLTDAFRNAYGLAATDHSNCKHPHLLNLTRGGLCKSGENKIDCAPYLRSMCTDAYNYLADMHSNLYLSWAIYLPWDFWLYLQNLYDAFTHIFCQDWGCISCLHGDTCRKGQHGLTDEKSKAPHCHCSSIVKHGNNDGLTNLANALKKLIGDAISKATTSLQHKSGKLSCSPNPHDPLSYCSQLDGLIKSKNEELNEAKNSNKTSEISSLESKIKQLQSNKDDCTKSHYMDDQRLSSLEGEVRHGIDVIVKLTQFSGSEKSIETLINKEIDRLNKQHNTCENPPQSHPSSDCPQHKLLEELKEKLETLKKNKDNSPHDLLNNLCTGLENFLGYHDGNYTGEGIVYSDLDRLCDGVMSFLHGVLESVKDDESVTTYDKDISGDRINKVVSDLHDSVGKGREAFGNAVTQVEGKTGEVTTELGELITKLSSGAGGENVYYKMVEGKASKPLQEQLEWWSKMLTCILTDINNIDINHVNILDSALRDKIKNETRSIKTAVRMLRESAVQQEFREQVKHADRELEERETQVKRSIHIESENVRDTLYKEFFKIRESVTALEKAKRIGFHNIYKRFDAAQDFVNEFDKKYKTGVESLFDYIKTALEDVDPKNDKGGALNNESKLRQDVLKFRRNLGDLNDDLKGCVNNLENWTAQAKQFVDEAIGKAMDIKRLETGKEHQEALAAIPTQIRSNATGLHGHFAAKKGQFNAAVEAINGASAKLETLYAEVEEQVTDTLTVFQGRGYLNVEANITELKTQLKKGMKQYVEELLLKKIQAAVEQIKGKVGEKGTKDQDNSIYHNWVKMKHEIRRIAEEIYTEGITKTGKLGEIVEGVKGIQIADDVVKSVTSKGGISSDGSYNQNLKYIQTLLSEVAKRADPIKTETIAGQIEKELWESSIPGETDYTPYKSYLRGCIRYTMLALAAIASQAGGELIKECKFENVKDAIQKVGEIKDQITSVTGANIDKALEQVKQEIEELVQNLDTEAPHSSSPGPHNTFGKTVDSNIAEKVNAAEVDNQLAKLLKDTAHKGIEALQTPIISQVIPTLKHVDKEVDKHVIDASRAQSALEHQAQEVETHLKKLTEVFSKTGEDIMYLLDLLKKERIDNRLFTGIKEKIGNLQKENFPGVIKDITSVVAQIDKLQDAATFVDTHKKEAGKLMNDLKNDIQNHISLTREAVAKADTNFDNVMRMLRKIINEADKICNQAVSQLQKRLLDTTEEAFQTVRLAVRLFFARQKMADLIALKYLLERRLRKMRDIIDDDFINGVKGLMGKMHEILPTLDAVEKQRTFGDMAERLGWYLSPLLSYTAEQVKTPGKAKKGEKEDSEGSKKVQDIKSAVDKLLSHLSKSDKLYNFDYEFQLKLSALTDAVNALSAEKFAGHQNPELLDALKKGMLGVTGELKHAYVNRYDSQKFTENLVDAKYELTPSNNTTIITLRDYGRKCSKVFLTILNIAQDALSRLHYKCNGDWKNKKLCKIENNDENPLGKFLHDCGYGVAKNESSKDGELHHESVWTGNKIHTDCVKAVQDATNNEHLKACVSKQDQLDVLDILKCLMTHLNQYNQVGHIATFTATSTPCSIFDMLCWLSGLPHNAVFQKLTAHCNAYDTKGDTDLRKRLLDAVAYSFPNIGKYSHNMLTTIVGTGNADTIYGSDLANNSLKFKYPSSGEECIHTLLDILRRLLPVCRFLYKQCGVRPSHFGWRDCQYGKNIPTAKWPCTDHSTDKANSQPTTKPTCQANDKPNSQPNCQPTSPLMSYLNDCLPGHLPHQLMSVGCKSVCSTCPSTSRNGMPCLTPLGFRAFSGSTKTGKDLCEIIKKFFANVNLSSIFCLGPKPPVSLPEHFGFALSLVGQWADGSRYGVGSLQTAIESTIKDKSIALYDQPADLTNALTNAYGHGIEGHDECDDTHVTSLTSSGTCNSKNTHSAPYLSPLCSDAYKYLANKNAGLYLSWIAYLPWAFHQYLECLLDAFKNIFCHEWGCHVKHGNGGEGKGLEELAEALKRLIGDAISKATSSLENRKNELNCPDKTSIEHYNKHCSDLKQKIDEAKASGNDSEKSKMESDLKKHYNGVHYLTEDARKGALGDIEERQKTLEKLKENLEAFIGKENDDAGKCQNLLTNLSEGLEKFLGFNSESKGYSGEGIVYSDLDRLCDGVMAFLHGVLSNIQPKLGQHKTQTDSAINSLKSTNNNGITKYKAAIAAVEEWVRRYNNEVAESNRKVAVKRYEQKTLDVEFSETALSTAVKVEHAEKSINAKLQECQEHAKKFTSALDITVTDNPLNNAINDLNAKLKDKLESVRKTVEYESGRLGRVKVQEEKVLEERKAEIKRVLEAMKCSVDKSVGEDITRILAELKRRVEEILEALKQSCKHGWRAPKDINDIKNTDLKRIYNEMNDSVTGKKRDIEDDAAKLVKWKEQLDTYINVTVKPQIAQLVETATQAVKQIDAEIKKDLGRMEKSITEGLKPIVEKSGTFCKNFRRLEVRCSGRFKEYMKIY</sequence>
<evidence type="ECO:0000313" key="4">
    <source>
        <dbReference type="Proteomes" id="UP000236319"/>
    </source>
</evidence>
<reference evidence="3 4" key="1">
    <citation type="journal article" date="2017" name="BMC Genomics">
        <title>Whole-genome assembly of Babesia ovata and comparative genomics between closely related pathogens.</title>
        <authorList>
            <person name="Yamagishi J."/>
            <person name="Asada M."/>
            <person name="Hakimi H."/>
            <person name="Tanaka T.Q."/>
            <person name="Sugimoto C."/>
            <person name="Kawazu S."/>
        </authorList>
    </citation>
    <scope>NUCLEOTIDE SEQUENCE [LARGE SCALE GENOMIC DNA]</scope>
    <source>
        <strain evidence="3 4">Miyake</strain>
    </source>
</reference>
<evidence type="ECO:0000256" key="1">
    <source>
        <dbReference type="SAM" id="Coils"/>
    </source>
</evidence>
<dbReference type="EMBL" id="BDSA01000011">
    <property type="protein sequence ID" value="GBE63022.1"/>
    <property type="molecule type" value="Genomic_DNA"/>
</dbReference>
<keyword evidence="1" id="KW-0175">Coiled coil</keyword>
<feature type="coiled-coil region" evidence="1">
    <location>
        <begin position="5275"/>
        <end position="5302"/>
    </location>
</feature>
<gene>
    <name evidence="3" type="ORF">BOVATA_045140</name>
</gene>
<feature type="coiled-coil region" evidence="1">
    <location>
        <begin position="2329"/>
        <end position="2356"/>
    </location>
</feature>
<feature type="region of interest" description="Disordered" evidence="2">
    <location>
        <begin position="3045"/>
        <end position="3070"/>
    </location>
</feature>
<feature type="region of interest" description="Disordered" evidence="2">
    <location>
        <begin position="4920"/>
        <end position="4945"/>
    </location>
</feature>
<feature type="compositionally biased region" description="Polar residues" evidence="2">
    <location>
        <begin position="4923"/>
        <end position="4945"/>
    </location>
</feature>
<dbReference type="GeneID" id="39876791"/>
<feature type="region of interest" description="Disordered" evidence="2">
    <location>
        <begin position="2611"/>
        <end position="2636"/>
    </location>
</feature>
<feature type="coiled-coil region" evidence="1">
    <location>
        <begin position="2441"/>
        <end position="2472"/>
    </location>
</feature>
<dbReference type="InterPro" id="IPR050163">
    <property type="entry name" value="Apolipoprotein_A1/A4/E"/>
</dbReference>
<protein>
    <recommendedName>
        <fullName evidence="5">Extracellular matrix-binding ebh</fullName>
    </recommendedName>
</protein>
<dbReference type="VEuPathDB" id="PiroplasmaDB:BOVATA_045140"/>
<feature type="coiled-coil region" evidence="1">
    <location>
        <begin position="3387"/>
        <end position="3433"/>
    </location>
</feature>